<evidence type="ECO:0000313" key="1">
    <source>
        <dbReference type="EMBL" id="KRK03571.1"/>
    </source>
</evidence>
<sequence length="63" mass="7662">MAQTEKSVEKTRLNKIIWQCTTRRQKSDTNLQFAEILHQMFKRRLASNQDRISTRNRYYRASN</sequence>
<dbReference type="EMBL" id="CM000160">
    <property type="protein sequence ID" value="KRK03571.1"/>
    <property type="molecule type" value="Genomic_DNA"/>
</dbReference>
<reference evidence="1 2" key="1">
    <citation type="journal article" date="2007" name="Nature">
        <title>Evolution of genes and genomes on the Drosophila phylogeny.</title>
        <authorList>
            <consortium name="Drosophila 12 Genomes Consortium"/>
            <person name="Clark A.G."/>
            <person name="Eisen M.B."/>
            <person name="Smith D.R."/>
            <person name="Bergman C.M."/>
            <person name="Oliver B."/>
            <person name="Markow T.A."/>
            <person name="Kaufman T.C."/>
            <person name="Kellis M."/>
            <person name="Gelbart W."/>
            <person name="Iyer V.N."/>
            <person name="Pollard D.A."/>
            <person name="Sackton T.B."/>
            <person name="Larracuente A.M."/>
            <person name="Singh N.D."/>
            <person name="Abad J.P."/>
            <person name="Abt D.N."/>
            <person name="Adryan B."/>
            <person name="Aguade M."/>
            <person name="Akashi H."/>
            <person name="Anderson W.W."/>
            <person name="Aquadro C.F."/>
            <person name="Ardell D.H."/>
            <person name="Arguello R."/>
            <person name="Artieri C.G."/>
            <person name="Barbash D.A."/>
            <person name="Barker D."/>
            <person name="Barsanti P."/>
            <person name="Batterham P."/>
            <person name="Batzoglou S."/>
            <person name="Begun D."/>
            <person name="Bhutkar A."/>
            <person name="Blanco E."/>
            <person name="Bosak S.A."/>
            <person name="Bradley R.K."/>
            <person name="Brand A.D."/>
            <person name="Brent M.R."/>
            <person name="Brooks A.N."/>
            <person name="Brown R.H."/>
            <person name="Butlin R.K."/>
            <person name="Caggese C."/>
            <person name="Calvi B.R."/>
            <person name="Bernardo de Carvalho A."/>
            <person name="Caspi A."/>
            <person name="Castrezana S."/>
            <person name="Celniker S.E."/>
            <person name="Chang J.L."/>
            <person name="Chapple C."/>
            <person name="Chatterji S."/>
            <person name="Chinwalla A."/>
            <person name="Civetta A."/>
            <person name="Clifton S.W."/>
            <person name="Comeron J.M."/>
            <person name="Costello J.C."/>
            <person name="Coyne J.A."/>
            <person name="Daub J."/>
            <person name="David R.G."/>
            <person name="Delcher A.L."/>
            <person name="Delehaunty K."/>
            <person name="Do C.B."/>
            <person name="Ebling H."/>
            <person name="Edwards K."/>
            <person name="Eickbush T."/>
            <person name="Evans J.D."/>
            <person name="Filipski A."/>
            <person name="Findeiss S."/>
            <person name="Freyhult E."/>
            <person name="Fulton L."/>
            <person name="Fulton R."/>
            <person name="Garcia A.C."/>
            <person name="Gardiner A."/>
            <person name="Garfield D.A."/>
            <person name="Garvin B.E."/>
            <person name="Gibson G."/>
            <person name="Gilbert D."/>
            <person name="Gnerre S."/>
            <person name="Godfrey J."/>
            <person name="Good R."/>
            <person name="Gotea V."/>
            <person name="Gravely B."/>
            <person name="Greenberg A.J."/>
            <person name="Griffiths-Jones S."/>
            <person name="Gross S."/>
            <person name="Guigo R."/>
            <person name="Gustafson E.A."/>
            <person name="Haerty W."/>
            <person name="Hahn M.W."/>
            <person name="Halligan D.L."/>
            <person name="Halpern A.L."/>
            <person name="Halter G.M."/>
            <person name="Han M.V."/>
            <person name="Heger A."/>
            <person name="Hillier L."/>
            <person name="Hinrichs A.S."/>
            <person name="Holmes I."/>
            <person name="Hoskins R.A."/>
            <person name="Hubisz M.J."/>
            <person name="Hultmark D."/>
            <person name="Huntley M.A."/>
            <person name="Jaffe D.B."/>
            <person name="Jagadeeshan S."/>
            <person name="Jeck W.R."/>
            <person name="Johnson J."/>
            <person name="Jones C.D."/>
            <person name="Jordan W.C."/>
            <person name="Karpen G.H."/>
            <person name="Kataoka E."/>
            <person name="Keightley P.D."/>
            <person name="Kheradpour P."/>
            <person name="Kirkness E.F."/>
            <person name="Koerich L.B."/>
            <person name="Kristiansen K."/>
            <person name="Kudrna D."/>
            <person name="Kulathinal R.J."/>
            <person name="Kumar S."/>
            <person name="Kwok R."/>
            <person name="Lander E."/>
            <person name="Langley C.H."/>
            <person name="Lapoint R."/>
            <person name="Lazzaro B.P."/>
            <person name="Lee S.J."/>
            <person name="Levesque L."/>
            <person name="Li R."/>
            <person name="Lin C.F."/>
            <person name="Lin M.F."/>
            <person name="Lindblad-Toh K."/>
            <person name="Llopart A."/>
            <person name="Long M."/>
            <person name="Low L."/>
            <person name="Lozovsky E."/>
            <person name="Lu J."/>
            <person name="Luo M."/>
            <person name="Machado C.A."/>
            <person name="Makalowski W."/>
            <person name="Marzo M."/>
            <person name="Matsuda M."/>
            <person name="Matzkin L."/>
            <person name="McAllister B."/>
            <person name="McBride C.S."/>
            <person name="McKernan B."/>
            <person name="McKernan K."/>
            <person name="Mendez-Lago M."/>
            <person name="Minx P."/>
            <person name="Mollenhauer M.U."/>
            <person name="Montooth K."/>
            <person name="Mount S.M."/>
            <person name="Mu X."/>
            <person name="Myers E."/>
            <person name="Negre B."/>
            <person name="Newfeld S."/>
            <person name="Nielsen R."/>
            <person name="Noor M.A."/>
            <person name="O'Grady P."/>
            <person name="Pachter L."/>
            <person name="Papaceit M."/>
            <person name="Parisi M.J."/>
            <person name="Parisi M."/>
            <person name="Parts L."/>
            <person name="Pedersen J.S."/>
            <person name="Pesole G."/>
            <person name="Phillippy A.M."/>
            <person name="Ponting C.P."/>
            <person name="Pop M."/>
            <person name="Porcelli D."/>
            <person name="Powell J.R."/>
            <person name="Prohaska S."/>
            <person name="Pruitt K."/>
            <person name="Puig M."/>
            <person name="Quesneville H."/>
            <person name="Ram K.R."/>
            <person name="Rand D."/>
            <person name="Rasmussen M.D."/>
            <person name="Reed L.K."/>
            <person name="Reenan R."/>
            <person name="Reily A."/>
            <person name="Remington K.A."/>
            <person name="Rieger T.T."/>
            <person name="Ritchie M.G."/>
            <person name="Robin C."/>
            <person name="Rogers Y.H."/>
            <person name="Rohde C."/>
            <person name="Rozas J."/>
            <person name="Rubenfield M.J."/>
            <person name="Ruiz A."/>
            <person name="Russo S."/>
            <person name="Salzberg S.L."/>
            <person name="Sanchez-Gracia A."/>
            <person name="Saranga D.J."/>
            <person name="Sato H."/>
            <person name="Schaeffer S.W."/>
            <person name="Schatz M.C."/>
            <person name="Schlenke T."/>
            <person name="Schwartz R."/>
            <person name="Segarra C."/>
            <person name="Singh R.S."/>
            <person name="Sirot L."/>
            <person name="Sirota M."/>
            <person name="Sisneros N.B."/>
            <person name="Smith C.D."/>
            <person name="Smith T.F."/>
            <person name="Spieth J."/>
            <person name="Stage D.E."/>
            <person name="Stark A."/>
            <person name="Stephan W."/>
            <person name="Strausberg R.L."/>
            <person name="Strempel S."/>
            <person name="Sturgill D."/>
            <person name="Sutton G."/>
            <person name="Sutton G.G."/>
            <person name="Tao W."/>
            <person name="Teichmann S."/>
            <person name="Tobari Y.N."/>
            <person name="Tomimura Y."/>
            <person name="Tsolas J.M."/>
            <person name="Valente V.L."/>
            <person name="Venter E."/>
            <person name="Venter J.C."/>
            <person name="Vicario S."/>
            <person name="Vieira F.G."/>
            <person name="Vilella A.J."/>
            <person name="Villasante A."/>
            <person name="Walenz B."/>
            <person name="Wang J."/>
            <person name="Wasserman M."/>
            <person name="Watts T."/>
            <person name="Wilson D."/>
            <person name="Wilson R.K."/>
            <person name="Wing R.A."/>
            <person name="Wolfner M.F."/>
            <person name="Wong A."/>
            <person name="Wong G.K."/>
            <person name="Wu C.I."/>
            <person name="Wu G."/>
            <person name="Yamamoto D."/>
            <person name="Yang H.P."/>
            <person name="Yang S.P."/>
            <person name="Yorke J.A."/>
            <person name="Yoshida K."/>
            <person name="Zdobnov E."/>
            <person name="Zhang P."/>
            <person name="Zhang Y."/>
            <person name="Zimin A.V."/>
            <person name="Baldwin J."/>
            <person name="Abdouelleil A."/>
            <person name="Abdulkadir J."/>
            <person name="Abebe A."/>
            <person name="Abera B."/>
            <person name="Abreu J."/>
            <person name="Acer S.C."/>
            <person name="Aftuck L."/>
            <person name="Alexander A."/>
            <person name="An P."/>
            <person name="Anderson E."/>
            <person name="Anderson S."/>
            <person name="Arachi H."/>
            <person name="Azer M."/>
            <person name="Bachantsang P."/>
            <person name="Barry A."/>
            <person name="Bayul T."/>
            <person name="Berlin A."/>
            <person name="Bessette D."/>
            <person name="Bloom T."/>
            <person name="Blye J."/>
            <person name="Boguslavskiy L."/>
            <person name="Bonnet C."/>
            <person name="Boukhgalter B."/>
            <person name="Bourzgui I."/>
            <person name="Brown A."/>
            <person name="Cahill P."/>
            <person name="Channer S."/>
            <person name="Cheshatsang Y."/>
            <person name="Chuda L."/>
            <person name="Citroen M."/>
            <person name="Collymore A."/>
            <person name="Cooke P."/>
            <person name="Costello M."/>
            <person name="D'Aco K."/>
            <person name="Daza R."/>
            <person name="De Haan G."/>
            <person name="DeGray S."/>
            <person name="DeMaso C."/>
            <person name="Dhargay N."/>
            <person name="Dooley K."/>
            <person name="Dooley E."/>
            <person name="Doricent M."/>
            <person name="Dorje P."/>
            <person name="Dorjee K."/>
            <person name="Dupes A."/>
            <person name="Elong R."/>
            <person name="Falk J."/>
            <person name="Farina A."/>
            <person name="Faro S."/>
            <person name="Ferguson D."/>
            <person name="Fisher S."/>
            <person name="Foley C.D."/>
            <person name="Franke A."/>
            <person name="Friedrich D."/>
            <person name="Gadbois L."/>
            <person name="Gearin G."/>
            <person name="Gearin C.R."/>
            <person name="Giannoukos G."/>
            <person name="Goode T."/>
            <person name="Graham J."/>
            <person name="Grandbois E."/>
            <person name="Grewal S."/>
            <person name="Gyaltsen K."/>
            <person name="Hafez N."/>
            <person name="Hagos B."/>
            <person name="Hall J."/>
            <person name="Henson C."/>
            <person name="Hollinger A."/>
            <person name="Honan T."/>
            <person name="Huard M.D."/>
            <person name="Hughes L."/>
            <person name="Hurhula B."/>
            <person name="Husby M.E."/>
            <person name="Kamat A."/>
            <person name="Kanga B."/>
            <person name="Kashin S."/>
            <person name="Khazanovich D."/>
            <person name="Kisner P."/>
            <person name="Lance K."/>
            <person name="Lara M."/>
            <person name="Lee W."/>
            <person name="Lennon N."/>
            <person name="Letendre F."/>
            <person name="LeVine R."/>
            <person name="Lipovsky A."/>
            <person name="Liu X."/>
            <person name="Liu J."/>
            <person name="Liu S."/>
            <person name="Lokyitsang T."/>
            <person name="Lokyitsang Y."/>
            <person name="Lubonja R."/>
            <person name="Lui A."/>
            <person name="MacDonald P."/>
            <person name="Magnisalis V."/>
            <person name="Maru K."/>
            <person name="Matthews C."/>
            <person name="McCusker W."/>
            <person name="McDonough S."/>
            <person name="Mehta T."/>
            <person name="Meldrim J."/>
            <person name="Meneus L."/>
            <person name="Mihai O."/>
            <person name="Mihalev A."/>
            <person name="Mihova T."/>
            <person name="Mittelman R."/>
            <person name="Mlenga V."/>
            <person name="Montmayeur A."/>
            <person name="Mulrain L."/>
            <person name="Navidi A."/>
            <person name="Naylor J."/>
            <person name="Negash T."/>
            <person name="Nguyen T."/>
            <person name="Nguyen N."/>
            <person name="Nicol R."/>
            <person name="Norbu C."/>
            <person name="Norbu N."/>
            <person name="Novod N."/>
            <person name="O'Neill B."/>
            <person name="Osman S."/>
            <person name="Markiewicz E."/>
            <person name="Oyono O.L."/>
            <person name="Patti C."/>
            <person name="Phunkhang P."/>
            <person name="Pierre F."/>
            <person name="Priest M."/>
            <person name="Raghuraman S."/>
            <person name="Rege F."/>
            <person name="Reyes R."/>
            <person name="Rise C."/>
            <person name="Rogov P."/>
            <person name="Ross K."/>
            <person name="Ryan E."/>
            <person name="Settipalli S."/>
            <person name="Shea T."/>
            <person name="Sherpa N."/>
            <person name="Shi L."/>
            <person name="Shih D."/>
            <person name="Sparrow T."/>
            <person name="Spaulding J."/>
            <person name="Stalker J."/>
            <person name="Stange-Thomann N."/>
            <person name="Stavropoulos S."/>
            <person name="Stone C."/>
            <person name="Strader C."/>
            <person name="Tesfaye S."/>
            <person name="Thomson T."/>
            <person name="Thoulutsang Y."/>
            <person name="Thoulutsang D."/>
            <person name="Topham K."/>
            <person name="Topping I."/>
            <person name="Tsamla T."/>
            <person name="Vassiliev H."/>
            <person name="Vo A."/>
            <person name="Wangchuk T."/>
            <person name="Wangdi T."/>
            <person name="Weiand M."/>
            <person name="Wilkinson J."/>
            <person name="Wilson A."/>
            <person name="Yadav S."/>
            <person name="Young G."/>
            <person name="Yu Q."/>
            <person name="Zembek L."/>
            <person name="Zhong D."/>
            <person name="Zimmer A."/>
            <person name="Zwirko Z."/>
            <person name="Jaffe D.B."/>
            <person name="Alvarez P."/>
            <person name="Brockman W."/>
            <person name="Butler J."/>
            <person name="Chin C."/>
            <person name="Gnerre S."/>
            <person name="Grabherr M."/>
            <person name="Kleber M."/>
            <person name="Mauceli E."/>
            <person name="MacCallum I."/>
        </authorList>
    </citation>
    <scope>NUCLEOTIDE SEQUENCE [LARGE SCALE GENOMIC DNA]</scope>
    <source>
        <strain evidence="2">Tai18E2 / Tucson 14021-0261.01</strain>
    </source>
</reference>
<dbReference type="KEGG" id="dya:Dyak_GE28683"/>
<reference evidence="1 2" key="2">
    <citation type="journal article" date="2007" name="PLoS Biol.">
        <title>Principles of genome evolution in the Drosophila melanogaster species group.</title>
        <authorList>
            <person name="Ranz J.M."/>
            <person name="Maurin D."/>
            <person name="Chan Y.S."/>
            <person name="von Grotthuss M."/>
            <person name="Hillier L.W."/>
            <person name="Roote J."/>
            <person name="Ashburner M."/>
            <person name="Bergman C.M."/>
        </authorList>
    </citation>
    <scope>NUCLEOTIDE SEQUENCE [LARGE SCALE GENOMIC DNA]</scope>
    <source>
        <strain evidence="2">Tai18E2 / Tucson 14021-0261.01</strain>
    </source>
</reference>
<accession>A0A0R1E5V8</accession>
<keyword evidence="2" id="KW-1185">Reference proteome</keyword>
<evidence type="ECO:0000313" key="2">
    <source>
        <dbReference type="Proteomes" id="UP000002282"/>
    </source>
</evidence>
<gene>
    <name evidence="1" type="primary">Dyak\GE28683</name>
    <name evidence="1" type="synonym">GE28683</name>
    <name evidence="1" type="ORF">Dyak_GE28683</name>
</gene>
<protein>
    <submittedName>
        <fullName evidence="1">Uncharacterized protein</fullName>
    </submittedName>
</protein>
<proteinExistence type="predicted"/>
<dbReference type="AlphaFoldDB" id="A0A0R1E5V8"/>
<name>A0A0R1E5V8_DROYA</name>
<dbReference type="OrthoDB" id="48306at2759"/>
<dbReference type="Proteomes" id="UP000002282">
    <property type="component" value="Chromosome 3R"/>
</dbReference>
<organism evidence="1 2">
    <name type="scientific">Drosophila yakuba</name>
    <name type="common">Fruit fly</name>
    <dbReference type="NCBI Taxonomy" id="7245"/>
    <lineage>
        <taxon>Eukaryota</taxon>
        <taxon>Metazoa</taxon>
        <taxon>Ecdysozoa</taxon>
        <taxon>Arthropoda</taxon>
        <taxon>Hexapoda</taxon>
        <taxon>Insecta</taxon>
        <taxon>Pterygota</taxon>
        <taxon>Neoptera</taxon>
        <taxon>Endopterygota</taxon>
        <taxon>Diptera</taxon>
        <taxon>Brachycera</taxon>
        <taxon>Muscomorpha</taxon>
        <taxon>Ephydroidea</taxon>
        <taxon>Drosophilidae</taxon>
        <taxon>Drosophila</taxon>
        <taxon>Sophophora</taxon>
    </lineage>
</organism>